<feature type="domain" description="SusD-like N-terminal" evidence="8">
    <location>
        <begin position="25"/>
        <end position="220"/>
    </location>
</feature>
<dbReference type="EMBL" id="VOHS01000004">
    <property type="protein sequence ID" value="TWW01616.1"/>
    <property type="molecule type" value="Genomic_DNA"/>
</dbReference>
<evidence type="ECO:0000256" key="1">
    <source>
        <dbReference type="ARBA" id="ARBA00004442"/>
    </source>
</evidence>
<evidence type="ECO:0000259" key="8">
    <source>
        <dbReference type="Pfam" id="PF14322"/>
    </source>
</evidence>
<sequence length="547" mass="61251">MKKTNYHIYLIALACTLFASGCSKDFLNRPPEDAIVDVNFYQTTDQILAGTAPLYNIVWFAYNDKASHGIGDGRAGILMSGSYQVDNIRMQTTDVTPEVYSSWTSFFNVVAQANQIISNLVTYTAPTVPENVKQAGIAEGRFMRGVAYSYLVQNWGAVPIIADNKVLLTDTSISRNTVASVWEFIIRDIRFAAENLPAAPMQKGRLTKWAAEGMLAKMYLTRAGISGSKNQTDLDSAAWYANDVIMNSGAALMDNYEDLFLMKNNNNSESLFALQWKYDGDWGTQNSVQAFLAYGSEITGFGDGWGGDLGASLDQLKLYRIDDKRRKGTFMFPGDHYSYIHQSVDDPNNPGKKIIQELQVPWNYVGTERYNARAWVKKYVVGRPEDNDGKVTQQHTEINTYMLRLADVYLIYAEALLGKSASTTNAQALLYFNKVRKRAGVPEKTVLTWDDIYIERRLELAMEGQAWYDLVRLYYYDPAKAISLINAQDRGTYRVAANAATNATSWTITSDVPAFYAVTQSNFLLPLPAAELTAAPNLRKPPVPYKF</sequence>
<proteinExistence type="inferred from homology"/>
<dbReference type="Pfam" id="PF07980">
    <property type="entry name" value="SusD_RagB"/>
    <property type="match status" value="1"/>
</dbReference>
<dbReference type="GO" id="GO:0009279">
    <property type="term" value="C:cell outer membrane"/>
    <property type="evidence" value="ECO:0007669"/>
    <property type="project" value="UniProtKB-SubCell"/>
</dbReference>
<gene>
    <name evidence="9" type="ORF">FEF09_06365</name>
</gene>
<keyword evidence="5" id="KW-0998">Cell outer membrane</keyword>
<keyword evidence="3 6" id="KW-0732">Signal</keyword>
<evidence type="ECO:0000256" key="3">
    <source>
        <dbReference type="ARBA" id="ARBA00022729"/>
    </source>
</evidence>
<dbReference type="AlphaFoldDB" id="A0A5C6M1P0"/>
<feature type="chain" id="PRO_5023090247" evidence="6">
    <location>
        <begin position="20"/>
        <end position="547"/>
    </location>
</feature>
<dbReference type="InterPro" id="IPR012944">
    <property type="entry name" value="SusD_RagB_dom"/>
</dbReference>
<evidence type="ECO:0000259" key="7">
    <source>
        <dbReference type="Pfam" id="PF07980"/>
    </source>
</evidence>
<dbReference type="OrthoDB" id="5694214at2"/>
<accession>A0A5C6M1P0</accession>
<protein>
    <submittedName>
        <fullName evidence="9">RagB/SusD family nutrient uptake outer membrane protein</fullName>
    </submittedName>
</protein>
<comment type="subcellular location">
    <subcellularLocation>
        <location evidence="1">Cell outer membrane</location>
    </subcellularLocation>
</comment>
<feature type="domain" description="RagB/SusD" evidence="7">
    <location>
        <begin position="316"/>
        <end position="540"/>
    </location>
</feature>
<dbReference type="SUPFAM" id="SSF48452">
    <property type="entry name" value="TPR-like"/>
    <property type="match status" value="1"/>
</dbReference>
<dbReference type="InterPro" id="IPR033985">
    <property type="entry name" value="SusD-like_N"/>
</dbReference>
<dbReference type="Proteomes" id="UP000318815">
    <property type="component" value="Unassembled WGS sequence"/>
</dbReference>
<name>A0A5C6M1P0_9BACT</name>
<evidence type="ECO:0000256" key="4">
    <source>
        <dbReference type="ARBA" id="ARBA00023136"/>
    </source>
</evidence>
<feature type="signal peptide" evidence="6">
    <location>
        <begin position="1"/>
        <end position="19"/>
    </location>
</feature>
<dbReference type="Pfam" id="PF14322">
    <property type="entry name" value="SusD-like_3"/>
    <property type="match status" value="1"/>
</dbReference>
<evidence type="ECO:0000313" key="10">
    <source>
        <dbReference type="Proteomes" id="UP000318815"/>
    </source>
</evidence>
<evidence type="ECO:0000313" key="9">
    <source>
        <dbReference type="EMBL" id="TWW01616.1"/>
    </source>
</evidence>
<organism evidence="9 10">
    <name type="scientific">Chitinophaga pinensis</name>
    <dbReference type="NCBI Taxonomy" id="79329"/>
    <lineage>
        <taxon>Bacteria</taxon>
        <taxon>Pseudomonadati</taxon>
        <taxon>Bacteroidota</taxon>
        <taxon>Chitinophagia</taxon>
        <taxon>Chitinophagales</taxon>
        <taxon>Chitinophagaceae</taxon>
        <taxon>Chitinophaga</taxon>
    </lineage>
</organism>
<evidence type="ECO:0000256" key="2">
    <source>
        <dbReference type="ARBA" id="ARBA00006275"/>
    </source>
</evidence>
<keyword evidence="4" id="KW-0472">Membrane</keyword>
<keyword evidence="10" id="KW-1185">Reference proteome</keyword>
<reference evidence="9 10" key="1">
    <citation type="submission" date="2019-08" db="EMBL/GenBank/DDBJ databases">
        <title>Whole genome sequencing of chitin degrading bacteria Chitinophaga pinensis YS16.</title>
        <authorList>
            <person name="Singh R.P."/>
            <person name="Manchanda G."/>
            <person name="Maurya I.K."/>
            <person name="Joshi N.K."/>
            <person name="Srivastava A.K."/>
        </authorList>
    </citation>
    <scope>NUCLEOTIDE SEQUENCE [LARGE SCALE GENOMIC DNA]</scope>
    <source>
        <strain evidence="9 10">YS-16</strain>
    </source>
</reference>
<comment type="similarity">
    <text evidence="2">Belongs to the SusD family.</text>
</comment>
<comment type="caution">
    <text evidence="9">The sequence shown here is derived from an EMBL/GenBank/DDBJ whole genome shotgun (WGS) entry which is preliminary data.</text>
</comment>
<dbReference type="PROSITE" id="PS51257">
    <property type="entry name" value="PROKAR_LIPOPROTEIN"/>
    <property type="match status" value="1"/>
</dbReference>
<dbReference type="Gene3D" id="1.25.40.390">
    <property type="match status" value="1"/>
</dbReference>
<dbReference type="RefSeq" id="WP_146304337.1">
    <property type="nucleotide sequence ID" value="NZ_VOHS01000004.1"/>
</dbReference>
<evidence type="ECO:0000256" key="5">
    <source>
        <dbReference type="ARBA" id="ARBA00023237"/>
    </source>
</evidence>
<dbReference type="InterPro" id="IPR011990">
    <property type="entry name" value="TPR-like_helical_dom_sf"/>
</dbReference>
<evidence type="ECO:0000256" key="6">
    <source>
        <dbReference type="SAM" id="SignalP"/>
    </source>
</evidence>